<protein>
    <submittedName>
        <fullName evidence="4">Pyruvate,water dikinase</fullName>
        <ecNumber evidence="4">2.7.9.2</ecNumber>
    </submittedName>
</protein>
<dbReference type="InterPro" id="IPR051549">
    <property type="entry name" value="PEP_Utilizing_Enz"/>
</dbReference>
<reference evidence="4 5" key="1">
    <citation type="submission" date="2020-07" db="EMBL/GenBank/DDBJ databases">
        <title>Sequencing the genomes of 1000 actinobacteria strains.</title>
        <authorList>
            <person name="Klenk H.-P."/>
        </authorList>
    </citation>
    <scope>NUCLEOTIDE SEQUENCE [LARGE SCALE GENOMIC DNA]</scope>
    <source>
        <strain evidence="4 5">DSM 26341</strain>
    </source>
</reference>
<dbReference type="GO" id="GO:0005524">
    <property type="term" value="F:ATP binding"/>
    <property type="evidence" value="ECO:0007669"/>
    <property type="project" value="InterPro"/>
</dbReference>
<evidence type="ECO:0000313" key="4">
    <source>
        <dbReference type="EMBL" id="NYI66239.1"/>
    </source>
</evidence>
<dbReference type="InterPro" id="IPR013815">
    <property type="entry name" value="ATP_grasp_subdomain_1"/>
</dbReference>
<organism evidence="4 5">
    <name type="scientific">Spelaeicoccus albus</name>
    <dbReference type="NCBI Taxonomy" id="1280376"/>
    <lineage>
        <taxon>Bacteria</taxon>
        <taxon>Bacillati</taxon>
        <taxon>Actinomycetota</taxon>
        <taxon>Actinomycetes</taxon>
        <taxon>Micrococcales</taxon>
        <taxon>Brevibacteriaceae</taxon>
        <taxon>Spelaeicoccus</taxon>
    </lineage>
</organism>
<dbReference type="PANTHER" id="PTHR43615">
    <property type="entry name" value="PHOSPHOENOLPYRUVATE SYNTHASE-RELATED"/>
    <property type="match status" value="1"/>
</dbReference>
<proteinExistence type="predicted"/>
<dbReference type="SUPFAM" id="SSF56059">
    <property type="entry name" value="Glutathione synthetase ATP-binding domain-like"/>
    <property type="match status" value="1"/>
</dbReference>
<evidence type="ECO:0000256" key="1">
    <source>
        <dbReference type="SAM" id="MobiDB-lite"/>
    </source>
</evidence>
<dbReference type="SUPFAM" id="SSF52009">
    <property type="entry name" value="Phosphohistidine domain"/>
    <property type="match status" value="1"/>
</dbReference>
<sequence length="865" mass="92001">MTITRHTGADDPEFTPRRSSPSASPLGTKARPPLIASLDSLGAKDLPIAGGKGANLGELTRAGFPVPGGFVVTTAAYDLMLTETGIGADLKTRVGADGDGSALRREIASSAMPGAVADGIRAAYAGLGEGAVAVRSSATAEDLPGAAFAGQQDTYLNIKGPDDVIDAVARCWASLWTDRAISYRARQGVAADHVSIAVVVQRMVPSEFAGVMFSANPVTGDRSQIVVDASRGLGESVVSGLVTPEHFVLDSNNQIDEWRAGGNEAVISGLDDGGTDEVAGTPSATQELPNSALTRLAELGRSVESHFGRPQDMEWALADGEVRLVQARPMTALPPEQVDLNAFQRKVGPFFFEMLQTRPTPLDASGWMDRGIVKMVRDMAASVAVRFPDMPDFLPETDGVIESFIPPVPRPTLRSLGAPASLARRIKRYKPAHWQRDARFAKFLSAVAELRRRDVGALSWRDLTAMPSELFAAMDVITQLRIDYLPGSFAPAGKLRAELAALRRSDLASALVAGAPTQTRAANDALNALAEMVRDDERLSKAFTELQGAELLKLLRGAPEFDAFNTALTALLDRFGHRETVSPLLVSEPTWRSDPTVVLGLVKVLADTPPDDTVDRTATAIAELARHPALRNPKRRRQVLDTIEAARLGLAFREDSHFYGTQVLPILQDVFAEIGRRLVARHVIEAPQEVYLFKLDELEAIDDVDELTASDVGRLSDLAMRRTAIMAGFAGVPLINVLSFSPDRTAPDGVRLSATPASGGTATGPVRVIRAPSEFGELRSGDILVCPYTNPAWTPLFQRAAAVVVDTGGLGSHAAIVAREYGIPAVMGTGSGTSVLVDGERITVDGDLGFVVNAEDATDAQAGPA</sequence>
<dbReference type="RefSeq" id="WP_179425440.1">
    <property type="nucleotide sequence ID" value="NZ_JACBZP010000001.1"/>
</dbReference>
<dbReference type="Pfam" id="PF01326">
    <property type="entry name" value="PPDK_N"/>
    <property type="match status" value="1"/>
</dbReference>
<accession>A0A7Z0A893</accession>
<dbReference type="EMBL" id="JACBZP010000001">
    <property type="protein sequence ID" value="NYI66239.1"/>
    <property type="molecule type" value="Genomic_DNA"/>
</dbReference>
<comment type="caution">
    <text evidence="4">The sequence shown here is derived from an EMBL/GenBank/DDBJ whole genome shotgun (WGS) entry which is preliminary data.</text>
</comment>
<feature type="domain" description="Pyruvate phosphate dikinase AMP/ATP-binding" evidence="3">
    <location>
        <begin position="48"/>
        <end position="337"/>
    </location>
</feature>
<keyword evidence="4" id="KW-0670">Pyruvate</keyword>
<gene>
    <name evidence="4" type="ORF">BJY26_000545</name>
</gene>
<evidence type="ECO:0000259" key="2">
    <source>
        <dbReference type="Pfam" id="PF00391"/>
    </source>
</evidence>
<dbReference type="InterPro" id="IPR036637">
    <property type="entry name" value="Phosphohistidine_dom_sf"/>
</dbReference>
<feature type="domain" description="PEP-utilising enzyme mobile" evidence="2">
    <location>
        <begin position="779"/>
        <end position="849"/>
    </location>
</feature>
<keyword evidence="4" id="KW-0808">Transferase</keyword>
<dbReference type="InterPro" id="IPR008279">
    <property type="entry name" value="PEP-util_enz_mobile_dom"/>
</dbReference>
<feature type="region of interest" description="Disordered" evidence="1">
    <location>
        <begin position="1"/>
        <end position="31"/>
    </location>
</feature>
<dbReference type="Proteomes" id="UP000539111">
    <property type="component" value="Unassembled WGS sequence"/>
</dbReference>
<dbReference type="InterPro" id="IPR002192">
    <property type="entry name" value="PPDK_AMP/ATP-bd"/>
</dbReference>
<dbReference type="Gene3D" id="3.30.470.20">
    <property type="entry name" value="ATP-grasp fold, B domain"/>
    <property type="match status" value="1"/>
</dbReference>
<dbReference type="GO" id="GO:0008986">
    <property type="term" value="F:pyruvate, water dikinase activity"/>
    <property type="evidence" value="ECO:0007669"/>
    <property type="project" value="UniProtKB-EC"/>
</dbReference>
<dbReference type="Gene3D" id="3.30.1490.20">
    <property type="entry name" value="ATP-grasp fold, A domain"/>
    <property type="match status" value="1"/>
</dbReference>
<evidence type="ECO:0000313" key="5">
    <source>
        <dbReference type="Proteomes" id="UP000539111"/>
    </source>
</evidence>
<dbReference type="EC" id="2.7.9.2" evidence="4"/>
<name>A0A7Z0A893_9MICO</name>
<keyword evidence="4" id="KW-0418">Kinase</keyword>
<keyword evidence="5" id="KW-1185">Reference proteome</keyword>
<evidence type="ECO:0000259" key="3">
    <source>
        <dbReference type="Pfam" id="PF01326"/>
    </source>
</evidence>
<dbReference type="Pfam" id="PF00391">
    <property type="entry name" value="PEP-utilizers"/>
    <property type="match status" value="1"/>
</dbReference>
<dbReference type="AlphaFoldDB" id="A0A7Z0A893"/>
<dbReference type="Gene3D" id="3.50.30.10">
    <property type="entry name" value="Phosphohistidine domain"/>
    <property type="match status" value="1"/>
</dbReference>
<dbReference type="PANTHER" id="PTHR43615:SF1">
    <property type="entry name" value="PPDK_N DOMAIN-CONTAINING PROTEIN"/>
    <property type="match status" value="1"/>
</dbReference>